<keyword evidence="7" id="KW-0963">Cytoplasm</keyword>
<feature type="binding site" evidence="7">
    <location>
        <position position="185"/>
    </location>
    <ligand>
        <name>UDP-N-acetyl-alpha-D-muramoyl-L-alanyl-D-glutamate</name>
        <dbReference type="ChEBI" id="CHEBI:83900"/>
    </ligand>
</feature>
<comment type="function">
    <text evidence="7">Catalyzes the addition of meso-diaminopimelic acid to the nucleotide precursor UDP-N-acetylmuramoyl-L-alanyl-D-glutamate (UMAG) in the biosynthesis of bacterial cell-wall peptidoglycan.</text>
</comment>
<keyword evidence="7 12" id="KW-0436">Ligase</keyword>
<feature type="binding site" evidence="7">
    <location>
        <position position="473"/>
    </location>
    <ligand>
        <name>meso-2,6-diaminopimelate</name>
        <dbReference type="ChEBI" id="CHEBI:57791"/>
    </ligand>
</feature>
<evidence type="ECO:0000313" key="13">
    <source>
        <dbReference type="Proteomes" id="UP000050488"/>
    </source>
</evidence>
<reference evidence="12 13" key="1">
    <citation type="submission" date="2015-10" db="EMBL/GenBank/DDBJ databases">
        <title>Corynebacteirum lowii and Corynebacterium oculi species nova, derived from human clinical disease and and emended description of Corynebacterium mastiditis.</title>
        <authorList>
            <person name="Bernard K."/>
            <person name="Pacheco A.L."/>
            <person name="Mcdougall C."/>
            <person name="Burtx T."/>
            <person name="Weibe D."/>
            <person name="Tyler S."/>
            <person name="Olson A.B."/>
            <person name="Cnockaert M."/>
            <person name="Eguchi H."/>
            <person name="Kuwahara T."/>
            <person name="Nakayama-Imaohji H."/>
            <person name="Boudewijins M."/>
            <person name="Van Hoecke F."/>
            <person name="Bernier A.-M."/>
            <person name="Vandamme P."/>
        </authorList>
    </citation>
    <scope>NUCLEOTIDE SEQUENCE [LARGE SCALE GENOMIC DNA]</scope>
    <source>
        <strain evidence="12 13">NML 130206</strain>
    </source>
</reference>
<comment type="caution">
    <text evidence="7">Lacks conserved residue(s) required for the propagation of feature annotation.</text>
</comment>
<feature type="binding site" evidence="7">
    <location>
        <begin position="415"/>
        <end position="418"/>
    </location>
    <ligand>
        <name>meso-2,6-diaminopimelate</name>
        <dbReference type="ChEBI" id="CHEBI:57791"/>
    </ligand>
</feature>
<evidence type="ECO:0000313" key="12">
    <source>
        <dbReference type="EMBL" id="KQB86762.1"/>
    </source>
</evidence>
<dbReference type="GO" id="GO:0071555">
    <property type="term" value="P:cell wall organization"/>
    <property type="evidence" value="ECO:0007669"/>
    <property type="project" value="UniProtKB-KW"/>
</dbReference>
<dbReference type="Gene3D" id="3.40.1390.10">
    <property type="entry name" value="MurE/MurF, N-terminal domain"/>
    <property type="match status" value="1"/>
</dbReference>
<feature type="binding site" evidence="7">
    <location>
        <position position="391"/>
    </location>
    <ligand>
        <name>meso-2,6-diaminopimelate</name>
        <dbReference type="ChEBI" id="CHEBI:57791"/>
    </ligand>
</feature>
<dbReference type="EMBL" id="LKEV01000002">
    <property type="protein sequence ID" value="KQB86762.1"/>
    <property type="molecule type" value="Genomic_DNA"/>
</dbReference>
<dbReference type="RefSeq" id="WP_055177012.1">
    <property type="nucleotide sequence ID" value="NZ_JAUSQY010000001.1"/>
</dbReference>
<protein>
    <recommendedName>
        <fullName evidence="7">UDP-N-acetylmuramoyl-L-alanyl-D-glutamate--2,6-diaminopimelate ligase</fullName>
        <ecNumber evidence="7">6.3.2.13</ecNumber>
    </recommendedName>
    <alternativeName>
        <fullName evidence="7">Meso-A2pm-adding enzyme</fullName>
    </alternativeName>
    <alternativeName>
        <fullName evidence="7">Meso-diaminopimelate-adding enzyme</fullName>
    </alternativeName>
    <alternativeName>
        <fullName evidence="7">UDP-MurNAc-L-Ala-D-Glu:meso-diaminopimelate ligase</fullName>
    </alternativeName>
    <alternativeName>
        <fullName evidence="7">UDP-MurNAc-tripeptide synthetase</fullName>
    </alternativeName>
    <alternativeName>
        <fullName evidence="7">UDP-N-acetylmuramyl-tripeptide synthetase</fullName>
    </alternativeName>
</protein>
<evidence type="ECO:0000256" key="5">
    <source>
        <dbReference type="ARBA" id="ARBA00023306"/>
    </source>
</evidence>
<dbReference type="NCBIfam" id="NF001126">
    <property type="entry name" value="PRK00139.1-4"/>
    <property type="match status" value="1"/>
</dbReference>
<dbReference type="PANTHER" id="PTHR23135">
    <property type="entry name" value="MUR LIGASE FAMILY MEMBER"/>
    <property type="match status" value="1"/>
</dbReference>
<keyword evidence="6 7" id="KW-0961">Cell wall biogenesis/degradation</keyword>
<dbReference type="STRING" id="1544413.Clow_00970"/>
<evidence type="ECO:0000259" key="9">
    <source>
        <dbReference type="Pfam" id="PF01225"/>
    </source>
</evidence>
<feature type="binding site" evidence="7">
    <location>
        <position position="193"/>
    </location>
    <ligand>
        <name>UDP-N-acetyl-alpha-D-muramoyl-L-alanyl-D-glutamate</name>
        <dbReference type="ChEBI" id="CHEBI:83900"/>
    </ligand>
</feature>
<dbReference type="SUPFAM" id="SSF53623">
    <property type="entry name" value="MurD-like peptide ligases, catalytic domain"/>
    <property type="match status" value="1"/>
</dbReference>
<gene>
    <name evidence="7 12" type="primary">murE</name>
    <name evidence="12" type="ORF">Clow_00970</name>
</gene>
<keyword evidence="13" id="KW-1185">Reference proteome</keyword>
<dbReference type="OrthoDB" id="9800958at2"/>
<evidence type="ECO:0000256" key="1">
    <source>
        <dbReference type="ARBA" id="ARBA00005898"/>
    </source>
</evidence>
<evidence type="ECO:0000259" key="11">
    <source>
        <dbReference type="Pfam" id="PF08245"/>
    </source>
</evidence>
<dbReference type="GO" id="GO:0005524">
    <property type="term" value="F:ATP binding"/>
    <property type="evidence" value="ECO:0007669"/>
    <property type="project" value="UniProtKB-UniRule"/>
</dbReference>
<feature type="modified residue" description="N6-carboxylysine" evidence="7">
    <location>
        <position position="225"/>
    </location>
</feature>
<dbReference type="GO" id="GO:0008765">
    <property type="term" value="F:UDP-N-acetylmuramoylalanyl-D-glutamate-2,6-diaminopimelate ligase activity"/>
    <property type="evidence" value="ECO:0007669"/>
    <property type="project" value="UniProtKB-UniRule"/>
</dbReference>
<feature type="binding site" evidence="7">
    <location>
        <position position="477"/>
    </location>
    <ligand>
        <name>meso-2,6-diaminopimelate</name>
        <dbReference type="ChEBI" id="CHEBI:57791"/>
    </ligand>
</feature>
<dbReference type="GO" id="GO:0005737">
    <property type="term" value="C:cytoplasm"/>
    <property type="evidence" value="ECO:0007669"/>
    <property type="project" value="UniProtKB-SubCell"/>
</dbReference>
<dbReference type="InterPro" id="IPR004101">
    <property type="entry name" value="Mur_ligase_C"/>
</dbReference>
<feature type="binding site" evidence="7">
    <location>
        <begin position="158"/>
        <end position="159"/>
    </location>
    <ligand>
        <name>UDP-N-acetyl-alpha-D-muramoyl-L-alanyl-D-glutamate</name>
        <dbReference type="ChEBI" id="CHEBI:83900"/>
    </ligand>
</feature>
<dbReference type="SUPFAM" id="SSF63418">
    <property type="entry name" value="MurE/MurF N-terminal domain"/>
    <property type="match status" value="1"/>
</dbReference>
<dbReference type="Proteomes" id="UP000050488">
    <property type="component" value="Unassembled WGS sequence"/>
</dbReference>
<keyword evidence="7" id="KW-0547">Nucleotide-binding</keyword>
<evidence type="ECO:0000256" key="6">
    <source>
        <dbReference type="ARBA" id="ARBA00023316"/>
    </source>
</evidence>
<feature type="binding site" evidence="7">
    <location>
        <position position="32"/>
    </location>
    <ligand>
        <name>UDP-N-acetyl-alpha-D-muramoyl-L-alanyl-D-glutamate</name>
        <dbReference type="ChEBI" id="CHEBI:83900"/>
    </ligand>
</feature>
<dbReference type="PATRIC" id="fig|1544413.3.peg.974"/>
<organism evidence="12 13">
    <name type="scientific">Corynebacterium lowii</name>
    <dbReference type="NCBI Taxonomy" id="1544413"/>
    <lineage>
        <taxon>Bacteria</taxon>
        <taxon>Bacillati</taxon>
        <taxon>Actinomycetota</taxon>
        <taxon>Actinomycetes</taxon>
        <taxon>Mycobacteriales</taxon>
        <taxon>Corynebacteriaceae</taxon>
        <taxon>Corynebacterium</taxon>
    </lineage>
</organism>
<dbReference type="Pfam" id="PF08245">
    <property type="entry name" value="Mur_ligase_M"/>
    <property type="match status" value="1"/>
</dbReference>
<dbReference type="InterPro" id="IPR036565">
    <property type="entry name" value="Mur-like_cat_sf"/>
</dbReference>
<feature type="domain" description="Mur ligase C-terminal" evidence="10">
    <location>
        <begin position="342"/>
        <end position="475"/>
    </location>
</feature>
<dbReference type="InterPro" id="IPR005761">
    <property type="entry name" value="UDP-N-AcMur-Glu-dNH2Pim_ligase"/>
</dbReference>
<name>A0A0N8W0I1_9CORY</name>
<comment type="PTM">
    <text evidence="7">Carboxylation is probably crucial for Mg(2+) binding and, consequently, for the gamma-phosphate positioning of ATP.</text>
</comment>
<dbReference type="InterPro" id="IPR036615">
    <property type="entry name" value="Mur_ligase_C_dom_sf"/>
</dbReference>
<comment type="subcellular location">
    <subcellularLocation>
        <location evidence="7 8">Cytoplasm</location>
    </subcellularLocation>
</comment>
<dbReference type="InterPro" id="IPR000713">
    <property type="entry name" value="Mur_ligase_N"/>
</dbReference>
<evidence type="ECO:0000256" key="7">
    <source>
        <dbReference type="HAMAP-Rule" id="MF_00208"/>
    </source>
</evidence>
<feature type="domain" description="Mur ligase central" evidence="11">
    <location>
        <begin position="114"/>
        <end position="321"/>
    </location>
</feature>
<evidence type="ECO:0000256" key="8">
    <source>
        <dbReference type="RuleBase" id="RU004135"/>
    </source>
</evidence>
<proteinExistence type="inferred from homology"/>
<keyword evidence="3 7" id="KW-0133">Cell shape</keyword>
<evidence type="ECO:0000256" key="4">
    <source>
        <dbReference type="ARBA" id="ARBA00022984"/>
    </source>
</evidence>
<dbReference type="GO" id="GO:0009252">
    <property type="term" value="P:peptidoglycan biosynthetic process"/>
    <property type="evidence" value="ECO:0007669"/>
    <property type="project" value="UniProtKB-UniRule"/>
</dbReference>
<dbReference type="GO" id="GO:0000287">
    <property type="term" value="F:magnesium ion binding"/>
    <property type="evidence" value="ECO:0007669"/>
    <property type="project" value="UniProtKB-UniRule"/>
</dbReference>
<dbReference type="HAMAP" id="MF_00208">
    <property type="entry name" value="MurE"/>
    <property type="match status" value="1"/>
</dbReference>
<comment type="similarity">
    <text evidence="1 7">Belongs to the MurCDEF family. MurE subfamily.</text>
</comment>
<evidence type="ECO:0000256" key="3">
    <source>
        <dbReference type="ARBA" id="ARBA00022960"/>
    </source>
</evidence>
<dbReference type="EC" id="6.3.2.13" evidence="7"/>
<dbReference type="InterPro" id="IPR013221">
    <property type="entry name" value="Mur_ligase_cen"/>
</dbReference>
<keyword evidence="2 7" id="KW-0132">Cell division</keyword>
<feature type="binding site" evidence="7">
    <location>
        <position position="34"/>
    </location>
    <ligand>
        <name>UDP-N-acetyl-alpha-D-muramoyl-L-alanyl-D-glutamate</name>
        <dbReference type="ChEBI" id="CHEBI:83900"/>
    </ligand>
</feature>
<keyword evidence="7" id="KW-0067">ATP-binding</keyword>
<dbReference type="Pfam" id="PF02875">
    <property type="entry name" value="Mur_ligase_C"/>
    <property type="match status" value="1"/>
</dbReference>
<dbReference type="PANTHER" id="PTHR23135:SF4">
    <property type="entry name" value="UDP-N-ACETYLMURAMOYL-L-ALANYL-D-GLUTAMATE--2,6-DIAMINOPIMELATE LIGASE MURE HOMOLOG, CHLOROPLASTIC"/>
    <property type="match status" value="1"/>
</dbReference>
<keyword evidence="7" id="KW-0460">Magnesium</keyword>
<dbReference type="SUPFAM" id="SSF53244">
    <property type="entry name" value="MurD-like peptide ligases, peptide-binding domain"/>
    <property type="match status" value="1"/>
</dbReference>
<dbReference type="UniPathway" id="UPA00219"/>
<feature type="short sequence motif" description="Meso-diaminopimelate recognition motif" evidence="7">
    <location>
        <begin position="415"/>
        <end position="418"/>
    </location>
</feature>
<comment type="cofactor">
    <cofactor evidence="7">
        <name>Mg(2+)</name>
        <dbReference type="ChEBI" id="CHEBI:18420"/>
    </cofactor>
</comment>
<comment type="caution">
    <text evidence="12">The sequence shown here is derived from an EMBL/GenBank/DDBJ whole genome shotgun (WGS) entry which is preliminary data.</text>
</comment>
<dbReference type="Pfam" id="PF01225">
    <property type="entry name" value="Mur_ligase"/>
    <property type="match status" value="1"/>
</dbReference>
<keyword evidence="4 7" id="KW-0573">Peptidoglycan synthesis</keyword>
<dbReference type="AlphaFoldDB" id="A0A0N8W0I1"/>
<keyword evidence="5 7" id="KW-0131">Cell cycle</keyword>
<feature type="domain" description="Mur ligase N-terminal catalytic" evidence="9">
    <location>
        <begin position="28"/>
        <end position="101"/>
    </location>
</feature>
<comment type="catalytic activity">
    <reaction evidence="7">
        <text>UDP-N-acetyl-alpha-D-muramoyl-L-alanyl-D-glutamate + meso-2,6-diaminopimelate + ATP = UDP-N-acetyl-alpha-D-muramoyl-L-alanyl-gamma-D-glutamyl-meso-2,6-diaminopimelate + ADP + phosphate + H(+)</text>
        <dbReference type="Rhea" id="RHEA:23676"/>
        <dbReference type="ChEBI" id="CHEBI:15378"/>
        <dbReference type="ChEBI" id="CHEBI:30616"/>
        <dbReference type="ChEBI" id="CHEBI:43474"/>
        <dbReference type="ChEBI" id="CHEBI:57791"/>
        <dbReference type="ChEBI" id="CHEBI:83900"/>
        <dbReference type="ChEBI" id="CHEBI:83905"/>
        <dbReference type="ChEBI" id="CHEBI:456216"/>
        <dbReference type="EC" id="6.3.2.13"/>
    </reaction>
</comment>
<comment type="pathway">
    <text evidence="7 8">Cell wall biogenesis; peptidoglycan biosynthesis.</text>
</comment>
<dbReference type="InterPro" id="IPR035911">
    <property type="entry name" value="MurE/MurF_N"/>
</dbReference>
<evidence type="ECO:0000259" key="10">
    <source>
        <dbReference type="Pfam" id="PF02875"/>
    </source>
</evidence>
<evidence type="ECO:0000256" key="2">
    <source>
        <dbReference type="ARBA" id="ARBA00022618"/>
    </source>
</evidence>
<dbReference type="GO" id="GO:0051301">
    <property type="term" value="P:cell division"/>
    <property type="evidence" value="ECO:0007669"/>
    <property type="project" value="UniProtKB-KW"/>
</dbReference>
<dbReference type="Gene3D" id="3.40.1190.10">
    <property type="entry name" value="Mur-like, catalytic domain"/>
    <property type="match status" value="1"/>
</dbReference>
<accession>A0A0N8W0I1</accession>
<dbReference type="NCBIfam" id="NF001124">
    <property type="entry name" value="PRK00139.1-2"/>
    <property type="match status" value="1"/>
</dbReference>
<sequence>MAATLKTIVAVTRGRLLQGAGQEDHTFEHMGLDSSTLEPGGLFAALPGTRAHGASFAGKTQAGAILTDEHGVEILKEAGETRPVIEVSDVRDVLGFAAAEVYGHPSSQLSIIGITGTSGKTTTSYLVEAGLIAAGCSVGLIGTTGTRINGQPVPTSLTTPEAPTLQALFARMVQEGVTHVVMEVSSHALALRRVQGTQLKVGAFSNLSQDHLDFHPTMQDYFDTKALFFREDSALRAEHSVICVDDEWGQRMAQVAGSGAITVGTRGKAAKEAQVRAHDIQVDPIGGQRFALDLPGESLDLSIPLPGRFNVANTALAVALAQAAGADIQAFSKALARVAVPGRMERIDAGQDFIAVVDYAHKPAAIAEVLDTLRAQVSGRVGIAVGAGGNRDHSKRPIMGAEAARRADFVVVTDDNPRDEEPGPIRTAVIEGAQQAARQREPQPEIVELGDRREAIAALASWAQAGDAIVVAGKGHENGQLVKGVNHPFDDREELRRALEHKDGEENR</sequence>
<dbReference type="Gene3D" id="3.90.190.20">
    <property type="entry name" value="Mur ligase, C-terminal domain"/>
    <property type="match status" value="1"/>
</dbReference>
<dbReference type="GO" id="GO:0008360">
    <property type="term" value="P:regulation of cell shape"/>
    <property type="evidence" value="ECO:0007669"/>
    <property type="project" value="UniProtKB-KW"/>
</dbReference>
<dbReference type="NCBIfam" id="TIGR01085">
    <property type="entry name" value="murE"/>
    <property type="match status" value="1"/>
</dbReference>
<feature type="binding site" evidence="7">
    <location>
        <begin position="116"/>
        <end position="122"/>
    </location>
    <ligand>
        <name>ATP</name>
        <dbReference type="ChEBI" id="CHEBI:30616"/>
    </ligand>
</feature>